<evidence type="ECO:0000313" key="3">
    <source>
        <dbReference type="Proteomes" id="UP001159405"/>
    </source>
</evidence>
<dbReference type="Pfam" id="PF17217">
    <property type="entry name" value="UPA"/>
    <property type="match status" value="2"/>
</dbReference>
<dbReference type="Proteomes" id="UP001159405">
    <property type="component" value="Unassembled WGS sequence"/>
</dbReference>
<name>A0ABN8P6A7_9CNID</name>
<evidence type="ECO:0000313" key="2">
    <source>
        <dbReference type="EMBL" id="CAH3135502.1"/>
    </source>
</evidence>
<keyword evidence="3" id="KW-1185">Reference proteome</keyword>
<reference evidence="2 3" key="1">
    <citation type="submission" date="2022-05" db="EMBL/GenBank/DDBJ databases">
        <authorList>
            <consortium name="Genoscope - CEA"/>
            <person name="William W."/>
        </authorList>
    </citation>
    <scope>NUCLEOTIDE SEQUENCE [LARGE SCALE GENOMIC DNA]</scope>
</reference>
<feature type="domain" description="UPA" evidence="1">
    <location>
        <begin position="107"/>
        <end position="226"/>
    </location>
</feature>
<dbReference type="EMBL" id="CALNXK010000056">
    <property type="protein sequence ID" value="CAH3135502.1"/>
    <property type="molecule type" value="Genomic_DNA"/>
</dbReference>
<protein>
    <recommendedName>
        <fullName evidence="1">UPA domain-containing protein</fullName>
    </recommendedName>
</protein>
<evidence type="ECO:0000259" key="1">
    <source>
        <dbReference type="Pfam" id="PF17217"/>
    </source>
</evidence>
<comment type="caution">
    <text evidence="2">The sequence shown here is derived from an EMBL/GenBank/DDBJ whole genome shotgun (WGS) entry which is preliminary data.</text>
</comment>
<gene>
    <name evidence="2" type="ORF">PLOB_00037938</name>
</gene>
<sequence length="783" mass="87890">MKIIKQTVQISKCYQILSGTSPSQPFLIEHSCLMTPGNEWDMEVKCRPISHGAQGVSNQRNNWRSLMMVYPEAKVQLKHNDIEVTLPSLQEDVEIAAFGRPGKDDKKRMQMAIFAKRPRQGRDWKIWVYLVDDTSPACEKMFQDEDEKGNKLLTPLAGIFVSKSNEDIKIELSKLEPGWKIRGSNVKTIKSTHAWNSSGNSVDFPRCYFEISHVNSTKNSFFCEIEASHEGDSAHAEVVAYFEQESGQRIVQPSNNPRKLSDTWNFVSKETNTTFPLHEVFSLLNALFATDFNTTHVAGSNSTYQQFTTEKDFEDFTNIKAPDNFPAIGMPRSGALVKLGQAGFASCSSTVPQDQAHCATARKTNASEIGFDLSVLEQRVKSTVVAVVRCQNIRGLEKDEDYKTEVQISGCYKILSGTSQSNPILIEHSCVMTPGNEWDMEIKCRPILHGPQGVSNQRSNWRSLMVVYPEAEVQSKHNDIEVTLPSLQEDVEIATFGRSGKDAKKRMQMAIFAKQPKQGRDWKIWVYLVDDTSPACEKMFQDEDKRGNKLLTPLAGIFVSKSNKDIKIELSNLEPGWKIRGSNVKTIKSTHAWNSLGNSVDFPRCYFEISQVNSTKHSFFCGIDASHEGDIAQAEVVAYFERESGQKIVEPSNNSRKLSNTCNFVSKETNTRFPLHEVFFLLCALFASGFNTTHLTGSNSTYQQFTTKKNLQDLTNSKPPDNFPSTGMPRSGALVKRRKAGFASCGSTVQQDHVHCATSRKPNASERGNTIQIFQKQSSQEVY</sequence>
<organism evidence="2 3">
    <name type="scientific">Porites lobata</name>
    <dbReference type="NCBI Taxonomy" id="104759"/>
    <lineage>
        <taxon>Eukaryota</taxon>
        <taxon>Metazoa</taxon>
        <taxon>Cnidaria</taxon>
        <taxon>Anthozoa</taxon>
        <taxon>Hexacorallia</taxon>
        <taxon>Scleractinia</taxon>
        <taxon>Fungiina</taxon>
        <taxon>Poritidae</taxon>
        <taxon>Porites</taxon>
    </lineage>
</organism>
<proteinExistence type="predicted"/>
<accession>A0ABN8P6A7</accession>
<feature type="domain" description="UPA" evidence="1">
    <location>
        <begin position="503"/>
        <end position="623"/>
    </location>
</feature>
<dbReference type="InterPro" id="IPR033772">
    <property type="entry name" value="UPA"/>
</dbReference>